<organism evidence="2 3">
    <name type="scientific">Leucocoprinus birnbaumii</name>
    <dbReference type="NCBI Taxonomy" id="56174"/>
    <lineage>
        <taxon>Eukaryota</taxon>
        <taxon>Fungi</taxon>
        <taxon>Dikarya</taxon>
        <taxon>Basidiomycota</taxon>
        <taxon>Agaricomycotina</taxon>
        <taxon>Agaricomycetes</taxon>
        <taxon>Agaricomycetidae</taxon>
        <taxon>Agaricales</taxon>
        <taxon>Agaricineae</taxon>
        <taxon>Agaricaceae</taxon>
        <taxon>Leucocoprinus</taxon>
    </lineage>
</organism>
<evidence type="ECO:0000313" key="2">
    <source>
        <dbReference type="EMBL" id="KAJ3572337.1"/>
    </source>
</evidence>
<dbReference type="InterPro" id="IPR000073">
    <property type="entry name" value="AB_hydrolase_1"/>
</dbReference>
<gene>
    <name evidence="2" type="ORF">NP233_g3152</name>
</gene>
<name>A0AAD5VZU3_9AGAR</name>
<dbReference type="GO" id="GO:0004622">
    <property type="term" value="F:phosphatidylcholine lysophospholipase activity"/>
    <property type="evidence" value="ECO:0007669"/>
    <property type="project" value="TreeGrafter"/>
</dbReference>
<dbReference type="SUPFAM" id="SSF53474">
    <property type="entry name" value="alpha/beta-Hydrolases"/>
    <property type="match status" value="1"/>
</dbReference>
<reference evidence="2" key="1">
    <citation type="submission" date="2022-07" db="EMBL/GenBank/DDBJ databases">
        <title>Genome Sequence of Leucocoprinus birnbaumii.</title>
        <authorList>
            <person name="Buettner E."/>
        </authorList>
    </citation>
    <scope>NUCLEOTIDE SEQUENCE</scope>
    <source>
        <strain evidence="2">VT141</strain>
    </source>
</reference>
<proteinExistence type="predicted"/>
<dbReference type="Gene3D" id="3.40.50.1820">
    <property type="entry name" value="alpha/beta hydrolase"/>
    <property type="match status" value="1"/>
</dbReference>
<dbReference type="GO" id="GO:0006660">
    <property type="term" value="P:phosphatidylserine catabolic process"/>
    <property type="evidence" value="ECO:0007669"/>
    <property type="project" value="TreeGrafter"/>
</dbReference>
<dbReference type="Pfam" id="PF00561">
    <property type="entry name" value="Abhydrolase_1"/>
    <property type="match status" value="1"/>
</dbReference>
<dbReference type="GO" id="GO:0005789">
    <property type="term" value="C:endoplasmic reticulum membrane"/>
    <property type="evidence" value="ECO:0007669"/>
    <property type="project" value="TreeGrafter"/>
</dbReference>
<evidence type="ECO:0000259" key="1">
    <source>
        <dbReference type="Pfam" id="PF00561"/>
    </source>
</evidence>
<evidence type="ECO:0000313" key="3">
    <source>
        <dbReference type="Proteomes" id="UP001213000"/>
    </source>
</evidence>
<dbReference type="Proteomes" id="UP001213000">
    <property type="component" value="Unassembled WGS sequence"/>
</dbReference>
<dbReference type="InterPro" id="IPR029058">
    <property type="entry name" value="AB_hydrolase_fold"/>
</dbReference>
<comment type="caution">
    <text evidence="2">The sequence shown here is derived from an EMBL/GenBank/DDBJ whole genome shotgun (WGS) entry which is preliminary data.</text>
</comment>
<protein>
    <recommendedName>
        <fullName evidence="1">AB hydrolase-1 domain-containing protein</fullName>
    </recommendedName>
</protein>
<dbReference type="PANTHER" id="PTHR12277:SF194">
    <property type="entry name" value="FI04476P"/>
    <property type="match status" value="1"/>
</dbReference>
<dbReference type="EMBL" id="JANIEX010000146">
    <property type="protein sequence ID" value="KAJ3572337.1"/>
    <property type="molecule type" value="Genomic_DNA"/>
</dbReference>
<dbReference type="PANTHER" id="PTHR12277">
    <property type="entry name" value="ALPHA/BETA HYDROLASE DOMAIN-CONTAINING PROTEIN"/>
    <property type="match status" value="1"/>
</dbReference>
<dbReference type="GO" id="GO:0047372">
    <property type="term" value="F:monoacylglycerol lipase activity"/>
    <property type="evidence" value="ECO:0007669"/>
    <property type="project" value="TreeGrafter"/>
</dbReference>
<dbReference type="GO" id="GO:0052651">
    <property type="term" value="P:monoacylglycerol catabolic process"/>
    <property type="evidence" value="ECO:0007669"/>
    <property type="project" value="TreeGrafter"/>
</dbReference>
<keyword evidence="3" id="KW-1185">Reference proteome</keyword>
<feature type="domain" description="AB hydrolase-1" evidence="1">
    <location>
        <begin position="133"/>
        <end position="250"/>
    </location>
</feature>
<dbReference type="AlphaFoldDB" id="A0AAD5VZU3"/>
<accession>A0AAD5VZU3</accession>
<sequence length="409" mass="45012">MLTNSRGPPLSSPVMSKKTSALYRGLSRAVLVALLGLGLSYLVAVGLVMVPIVQTYITYAHHIDFFGYNKFDHPEDYGLAPGKTMNMKLQSSDNTTLGAWFILADSIHHKTPLLSPSPNHHHVNIPSALRTRPTILFLHGNTGTRALPVRVTVYTGLTGRLDANIFTIDYRGFGDSAGHPTVDGVARDAPAAWDYLMLQGAKPQDVLIVGHSLGTAIASLLAAELARDNIEPRGLVLMSAFSSLRTLMDQYYLFGFLPLLKPLSVIPFAPRVLNWSLKHRFDTLTLIPNVRTSVLLAHGENDWDIPHSHTSTLFEAFLDPYLPSASSLTGNPLSSHNWDQYGVQQDLRAERRSTIVRTTSIAGFGTWEEFIDQKHGGRRVAMLKTNAGGHDIGRLEGVQDAIGEMFDFY</sequence>